<keyword evidence="4" id="KW-1185">Reference proteome</keyword>
<proteinExistence type="predicted"/>
<dbReference type="Gene3D" id="1.10.150.320">
    <property type="entry name" value="Photosystem II 12 kDa extrinsic protein"/>
    <property type="match status" value="1"/>
</dbReference>
<dbReference type="GO" id="GO:0015628">
    <property type="term" value="P:protein secretion by the type II secretion system"/>
    <property type="evidence" value="ECO:0007669"/>
    <property type="project" value="TreeGrafter"/>
</dbReference>
<accession>A0A517QZX2</accession>
<dbReference type="Pfam" id="PF12836">
    <property type="entry name" value="HHH_3"/>
    <property type="match status" value="1"/>
</dbReference>
<feature type="region of interest" description="Disordered" evidence="1">
    <location>
        <begin position="1"/>
        <end position="54"/>
    </location>
</feature>
<dbReference type="SUPFAM" id="SSF47781">
    <property type="entry name" value="RuvA domain 2-like"/>
    <property type="match status" value="1"/>
</dbReference>
<feature type="domain" description="Helix-hairpin-helix DNA-binding motif class 1" evidence="2">
    <location>
        <begin position="120"/>
        <end position="139"/>
    </location>
</feature>
<evidence type="ECO:0000256" key="1">
    <source>
        <dbReference type="SAM" id="MobiDB-lite"/>
    </source>
</evidence>
<organism evidence="3 4">
    <name type="scientific">Stratiformator vulcanicus</name>
    <dbReference type="NCBI Taxonomy" id="2527980"/>
    <lineage>
        <taxon>Bacteria</taxon>
        <taxon>Pseudomonadati</taxon>
        <taxon>Planctomycetota</taxon>
        <taxon>Planctomycetia</taxon>
        <taxon>Planctomycetales</taxon>
        <taxon>Planctomycetaceae</taxon>
        <taxon>Stratiformator</taxon>
    </lineage>
</organism>
<dbReference type="AlphaFoldDB" id="A0A517QZX2"/>
<sequence>MSAEHASEPNPSSDHDAEANRPIAGRVPTPQTQSSSDQTPDDPPTLKLAIPPDTDRPPPAFLGLIDSDVRVLIVAGTVLLIAITISSGRLSDWGRHAIEIERMESVSPEYRIDVNRAHWVELIQLEGIGETLARRIVEERETGGPFRTADDLKRVRGIGPATVEKIRPHVRMPAKSDEFGGLNKR</sequence>
<dbReference type="InterPro" id="IPR003583">
    <property type="entry name" value="Hlx-hairpin-Hlx_DNA-bd_motif"/>
</dbReference>
<dbReference type="InterPro" id="IPR051675">
    <property type="entry name" value="Endo/Exo/Phosphatase_dom_1"/>
</dbReference>
<feature type="domain" description="Helix-hairpin-helix DNA-binding motif class 1" evidence="2">
    <location>
        <begin position="150"/>
        <end position="169"/>
    </location>
</feature>
<gene>
    <name evidence="3" type="ORF">Pan189_15690</name>
</gene>
<protein>
    <submittedName>
        <fullName evidence="3">Helix-hairpin-helix motif protein</fullName>
    </submittedName>
</protein>
<dbReference type="InterPro" id="IPR010994">
    <property type="entry name" value="RuvA_2-like"/>
</dbReference>
<feature type="compositionally biased region" description="Polar residues" evidence="1">
    <location>
        <begin position="29"/>
        <end position="38"/>
    </location>
</feature>
<dbReference type="PANTHER" id="PTHR21180">
    <property type="entry name" value="ENDONUCLEASE/EXONUCLEASE/PHOSPHATASE FAMILY DOMAIN-CONTAINING PROTEIN 1"/>
    <property type="match status" value="1"/>
</dbReference>
<name>A0A517QZX2_9PLAN</name>
<dbReference type="PANTHER" id="PTHR21180:SF32">
    <property type="entry name" value="ENDONUCLEASE_EXONUCLEASE_PHOSPHATASE FAMILY DOMAIN-CONTAINING PROTEIN 1"/>
    <property type="match status" value="1"/>
</dbReference>
<evidence type="ECO:0000259" key="2">
    <source>
        <dbReference type="SMART" id="SM00278"/>
    </source>
</evidence>
<dbReference type="GO" id="GO:0015627">
    <property type="term" value="C:type II protein secretion system complex"/>
    <property type="evidence" value="ECO:0007669"/>
    <property type="project" value="TreeGrafter"/>
</dbReference>
<evidence type="ECO:0000313" key="4">
    <source>
        <dbReference type="Proteomes" id="UP000317318"/>
    </source>
</evidence>
<dbReference type="SMART" id="SM00278">
    <property type="entry name" value="HhH1"/>
    <property type="match status" value="2"/>
</dbReference>
<dbReference type="GO" id="GO:0003677">
    <property type="term" value="F:DNA binding"/>
    <property type="evidence" value="ECO:0007669"/>
    <property type="project" value="InterPro"/>
</dbReference>
<dbReference type="Proteomes" id="UP000317318">
    <property type="component" value="Chromosome"/>
</dbReference>
<dbReference type="GO" id="GO:0006281">
    <property type="term" value="P:DNA repair"/>
    <property type="evidence" value="ECO:0007669"/>
    <property type="project" value="InterPro"/>
</dbReference>
<dbReference type="EMBL" id="CP036268">
    <property type="protein sequence ID" value="QDT37197.1"/>
    <property type="molecule type" value="Genomic_DNA"/>
</dbReference>
<reference evidence="3 4" key="1">
    <citation type="submission" date="2019-02" db="EMBL/GenBank/DDBJ databases">
        <title>Deep-cultivation of Planctomycetes and their phenomic and genomic characterization uncovers novel biology.</title>
        <authorList>
            <person name="Wiegand S."/>
            <person name="Jogler M."/>
            <person name="Boedeker C."/>
            <person name="Pinto D."/>
            <person name="Vollmers J."/>
            <person name="Rivas-Marin E."/>
            <person name="Kohn T."/>
            <person name="Peeters S.H."/>
            <person name="Heuer A."/>
            <person name="Rast P."/>
            <person name="Oberbeckmann S."/>
            <person name="Bunk B."/>
            <person name="Jeske O."/>
            <person name="Meyerdierks A."/>
            <person name="Storesund J.E."/>
            <person name="Kallscheuer N."/>
            <person name="Luecker S."/>
            <person name="Lage O.M."/>
            <person name="Pohl T."/>
            <person name="Merkel B.J."/>
            <person name="Hornburger P."/>
            <person name="Mueller R.-W."/>
            <person name="Bruemmer F."/>
            <person name="Labrenz M."/>
            <person name="Spormann A.M."/>
            <person name="Op den Camp H."/>
            <person name="Overmann J."/>
            <person name="Amann R."/>
            <person name="Jetten M.S.M."/>
            <person name="Mascher T."/>
            <person name="Medema M.H."/>
            <person name="Devos D.P."/>
            <person name="Kaster A.-K."/>
            <person name="Ovreas L."/>
            <person name="Rohde M."/>
            <person name="Galperin M.Y."/>
            <person name="Jogler C."/>
        </authorList>
    </citation>
    <scope>NUCLEOTIDE SEQUENCE [LARGE SCALE GENOMIC DNA]</scope>
    <source>
        <strain evidence="3 4">Pan189</strain>
    </source>
</reference>
<dbReference type="KEGG" id="svp:Pan189_15690"/>
<evidence type="ECO:0000313" key="3">
    <source>
        <dbReference type="EMBL" id="QDT37197.1"/>
    </source>
</evidence>